<organism evidence="5 6">
    <name type="scientific">Cytobacillus kochii</name>
    <dbReference type="NCBI Taxonomy" id="859143"/>
    <lineage>
        <taxon>Bacteria</taxon>
        <taxon>Bacillati</taxon>
        <taxon>Bacillota</taxon>
        <taxon>Bacilli</taxon>
        <taxon>Bacillales</taxon>
        <taxon>Bacillaceae</taxon>
        <taxon>Cytobacillus</taxon>
    </lineage>
</organism>
<dbReference type="GO" id="GO:0019878">
    <property type="term" value="P:lysine biosynthetic process via aminoadipic acid"/>
    <property type="evidence" value="ECO:0007669"/>
    <property type="project" value="TreeGrafter"/>
</dbReference>
<dbReference type="RefSeq" id="WP_095373065.1">
    <property type="nucleotide sequence ID" value="NZ_CP022983.1"/>
</dbReference>
<proteinExistence type="inferred from homology"/>
<dbReference type="SUPFAM" id="SSF56214">
    <property type="entry name" value="4'-phosphopantetheinyl transferase"/>
    <property type="match status" value="2"/>
</dbReference>
<dbReference type="OrthoDB" id="9808281at2"/>
<dbReference type="Gene3D" id="3.90.470.20">
    <property type="entry name" value="4'-phosphopantetheinyl transferase domain"/>
    <property type="match status" value="2"/>
</dbReference>
<evidence type="ECO:0000259" key="4">
    <source>
        <dbReference type="Pfam" id="PF22624"/>
    </source>
</evidence>
<dbReference type="Proteomes" id="UP000215137">
    <property type="component" value="Chromosome"/>
</dbReference>
<dbReference type="InterPro" id="IPR055066">
    <property type="entry name" value="AASDHPPT_N"/>
</dbReference>
<name>A0A286R7U8_9BACI</name>
<evidence type="ECO:0000259" key="3">
    <source>
        <dbReference type="Pfam" id="PF01648"/>
    </source>
</evidence>
<dbReference type="GO" id="GO:0008897">
    <property type="term" value="F:holo-[acyl-carrier-protein] synthase activity"/>
    <property type="evidence" value="ECO:0007669"/>
    <property type="project" value="InterPro"/>
</dbReference>
<dbReference type="PANTHER" id="PTHR12215:SF10">
    <property type="entry name" value="L-AMINOADIPATE-SEMIALDEHYDE DEHYDROGENASE-PHOSPHOPANTETHEINYL TRANSFERASE"/>
    <property type="match status" value="1"/>
</dbReference>
<evidence type="ECO:0000256" key="1">
    <source>
        <dbReference type="ARBA" id="ARBA00010990"/>
    </source>
</evidence>
<keyword evidence="2" id="KW-0808">Transferase</keyword>
<protein>
    <submittedName>
        <fullName evidence="5">Uncharacterized protein</fullName>
    </submittedName>
</protein>
<sequence>MLEVFACRLPQVHSEVTLHHYSDYLPPLKRTQIHRYRRIEDAYRTLVGYLLLRKILMKKLPKVDLTKLEFSKYGKPFLNADPFPPFSLSHSGDWCVCAVGTDGMVGIDLEKITKPKPELHSLLFREEEECMGAKDFFNRWTIKESYLKAIGTGLHIDLQEIELEEKNRSEFDVNHQQKRYPGGKVKVYNLLKQYSLSICTLSTEEKLPHHLQLVTFEEIIKPSVQTV</sequence>
<dbReference type="InterPro" id="IPR050559">
    <property type="entry name" value="P-Pant_transferase_sf"/>
</dbReference>
<evidence type="ECO:0000313" key="6">
    <source>
        <dbReference type="Proteomes" id="UP000215137"/>
    </source>
</evidence>
<dbReference type="GO" id="GO:0000287">
    <property type="term" value="F:magnesium ion binding"/>
    <property type="evidence" value="ECO:0007669"/>
    <property type="project" value="InterPro"/>
</dbReference>
<dbReference type="AlphaFoldDB" id="A0A286R7U8"/>
<dbReference type="InterPro" id="IPR008278">
    <property type="entry name" value="4-PPantetheinyl_Trfase_dom"/>
</dbReference>
<reference evidence="5 6" key="1">
    <citation type="submission" date="2017-08" db="EMBL/GenBank/DDBJ databases">
        <title>Complete Genome Sequence of Bacillus kochii Oregon-R-modENCODE STRAIN BDGP4, isolated from Drosophila melanogaster gut.</title>
        <authorList>
            <person name="Wan K.H."/>
            <person name="Yu C."/>
            <person name="Park S."/>
            <person name="Hammonds A.S."/>
            <person name="Booth B.W."/>
            <person name="Celniker S.E."/>
        </authorList>
    </citation>
    <scope>NUCLEOTIDE SEQUENCE [LARGE SCALE GENOMIC DNA]</scope>
    <source>
        <strain evidence="5 6">BDGP4</strain>
    </source>
</reference>
<dbReference type="KEGG" id="bko:CKF48_20595"/>
<dbReference type="GO" id="GO:0005829">
    <property type="term" value="C:cytosol"/>
    <property type="evidence" value="ECO:0007669"/>
    <property type="project" value="TreeGrafter"/>
</dbReference>
<keyword evidence="6" id="KW-1185">Reference proteome</keyword>
<dbReference type="Pfam" id="PF01648">
    <property type="entry name" value="ACPS"/>
    <property type="match status" value="1"/>
</dbReference>
<dbReference type="PANTHER" id="PTHR12215">
    <property type="entry name" value="PHOSPHOPANTETHEINE TRANSFERASE"/>
    <property type="match status" value="1"/>
</dbReference>
<accession>A0A286R7U8</accession>
<comment type="similarity">
    <text evidence="1">Belongs to the P-Pant transferase superfamily. Gsp/Sfp/HetI/AcpT family.</text>
</comment>
<dbReference type="InterPro" id="IPR037143">
    <property type="entry name" value="4-PPantetheinyl_Trfase_dom_sf"/>
</dbReference>
<evidence type="ECO:0000313" key="5">
    <source>
        <dbReference type="EMBL" id="ASV69501.1"/>
    </source>
</evidence>
<feature type="domain" description="4'-phosphopantetheinyl transferase" evidence="3">
    <location>
        <begin position="105"/>
        <end position="199"/>
    </location>
</feature>
<feature type="domain" description="4'-phosphopantetheinyl transferase N-terminal" evidence="4">
    <location>
        <begin position="18"/>
        <end position="98"/>
    </location>
</feature>
<dbReference type="EMBL" id="CP022983">
    <property type="protein sequence ID" value="ASV69501.1"/>
    <property type="molecule type" value="Genomic_DNA"/>
</dbReference>
<evidence type="ECO:0000256" key="2">
    <source>
        <dbReference type="ARBA" id="ARBA00022679"/>
    </source>
</evidence>
<gene>
    <name evidence="5" type="ORF">CKF48_20595</name>
</gene>
<dbReference type="Pfam" id="PF22624">
    <property type="entry name" value="AASDHPPT_N"/>
    <property type="match status" value="1"/>
</dbReference>